<evidence type="ECO:0000256" key="6">
    <source>
        <dbReference type="ARBA" id="ARBA00023136"/>
    </source>
</evidence>
<keyword evidence="4 7" id="KW-0812">Transmembrane</keyword>
<dbReference type="InterPro" id="IPR000515">
    <property type="entry name" value="MetI-like"/>
</dbReference>
<dbReference type="InterPro" id="IPR035906">
    <property type="entry name" value="MetI-like_sf"/>
</dbReference>
<dbReference type="SUPFAM" id="SSF161098">
    <property type="entry name" value="MetI-like"/>
    <property type="match status" value="1"/>
</dbReference>
<keyword evidence="10" id="KW-1185">Reference proteome</keyword>
<comment type="caution">
    <text evidence="9">The sequence shown here is derived from an EMBL/GenBank/DDBJ whole genome shotgun (WGS) entry which is preliminary data.</text>
</comment>
<dbReference type="Proteomes" id="UP001596113">
    <property type="component" value="Unassembled WGS sequence"/>
</dbReference>
<feature type="transmembrane region" description="Helical" evidence="7">
    <location>
        <begin position="12"/>
        <end position="37"/>
    </location>
</feature>
<evidence type="ECO:0000256" key="3">
    <source>
        <dbReference type="ARBA" id="ARBA00022475"/>
    </source>
</evidence>
<comment type="similarity">
    <text evidence="7">Belongs to the binding-protein-dependent transport system permease family.</text>
</comment>
<feature type="transmembrane region" description="Helical" evidence="7">
    <location>
        <begin position="111"/>
        <end position="130"/>
    </location>
</feature>
<evidence type="ECO:0000256" key="7">
    <source>
        <dbReference type="RuleBase" id="RU363032"/>
    </source>
</evidence>
<keyword evidence="3" id="KW-1003">Cell membrane</keyword>
<evidence type="ECO:0000256" key="1">
    <source>
        <dbReference type="ARBA" id="ARBA00004651"/>
    </source>
</evidence>
<dbReference type="Gene3D" id="1.10.3720.10">
    <property type="entry name" value="MetI-like"/>
    <property type="match status" value="1"/>
</dbReference>
<evidence type="ECO:0000256" key="2">
    <source>
        <dbReference type="ARBA" id="ARBA00022448"/>
    </source>
</evidence>
<dbReference type="CDD" id="cd06261">
    <property type="entry name" value="TM_PBP2"/>
    <property type="match status" value="1"/>
</dbReference>
<dbReference type="PANTHER" id="PTHR43744">
    <property type="entry name" value="ABC TRANSPORTER PERMEASE PROTEIN MG189-RELATED-RELATED"/>
    <property type="match status" value="1"/>
</dbReference>
<gene>
    <name evidence="9" type="ORF">ACFPOF_07330</name>
</gene>
<evidence type="ECO:0000313" key="10">
    <source>
        <dbReference type="Proteomes" id="UP001596113"/>
    </source>
</evidence>
<keyword evidence="2 7" id="KW-0813">Transport</keyword>
<dbReference type="PROSITE" id="PS50928">
    <property type="entry name" value="ABC_TM1"/>
    <property type="match status" value="1"/>
</dbReference>
<accession>A0ABW0HU19</accession>
<dbReference type="Pfam" id="PF00528">
    <property type="entry name" value="BPD_transp_1"/>
    <property type="match status" value="1"/>
</dbReference>
<evidence type="ECO:0000256" key="4">
    <source>
        <dbReference type="ARBA" id="ARBA00022692"/>
    </source>
</evidence>
<proteinExistence type="inferred from homology"/>
<comment type="subcellular location">
    <subcellularLocation>
        <location evidence="1 7">Cell membrane</location>
        <topology evidence="1 7">Multi-pass membrane protein</topology>
    </subcellularLocation>
</comment>
<keyword evidence="5 7" id="KW-1133">Transmembrane helix</keyword>
<feature type="transmembrane region" description="Helical" evidence="7">
    <location>
        <begin position="142"/>
        <end position="164"/>
    </location>
</feature>
<keyword evidence="6 7" id="KW-0472">Membrane</keyword>
<feature type="transmembrane region" description="Helical" evidence="7">
    <location>
        <begin position="250"/>
        <end position="270"/>
    </location>
</feature>
<feature type="domain" description="ABC transmembrane type-1" evidence="8">
    <location>
        <begin position="74"/>
        <end position="271"/>
    </location>
</feature>
<dbReference type="RefSeq" id="WP_378131091.1">
    <property type="nucleotide sequence ID" value="NZ_JBHSMI010000013.1"/>
</dbReference>
<protein>
    <submittedName>
        <fullName evidence="9">Carbohydrate ABC transporter permease</fullName>
    </submittedName>
</protein>
<evidence type="ECO:0000256" key="5">
    <source>
        <dbReference type="ARBA" id="ARBA00022989"/>
    </source>
</evidence>
<feature type="transmembrane region" description="Helical" evidence="7">
    <location>
        <begin position="184"/>
        <end position="211"/>
    </location>
</feature>
<dbReference type="PANTHER" id="PTHR43744:SF8">
    <property type="entry name" value="SN-GLYCEROL-3-PHOSPHATE TRANSPORT SYSTEM PERMEASE PROTEIN UGPE"/>
    <property type="match status" value="1"/>
</dbReference>
<reference evidence="10" key="1">
    <citation type="journal article" date="2019" name="Int. J. Syst. Evol. Microbiol.">
        <title>The Global Catalogue of Microorganisms (GCM) 10K type strain sequencing project: providing services to taxonomists for standard genome sequencing and annotation.</title>
        <authorList>
            <consortium name="The Broad Institute Genomics Platform"/>
            <consortium name="The Broad Institute Genome Sequencing Center for Infectious Disease"/>
            <person name="Wu L."/>
            <person name="Ma J."/>
        </authorList>
    </citation>
    <scope>NUCLEOTIDE SEQUENCE [LARGE SCALE GENOMIC DNA]</scope>
    <source>
        <strain evidence="10">CGMCC 1.18575</strain>
    </source>
</reference>
<dbReference type="EMBL" id="JBHSMI010000013">
    <property type="protein sequence ID" value="MFC5402547.1"/>
    <property type="molecule type" value="Genomic_DNA"/>
</dbReference>
<feature type="transmembrane region" description="Helical" evidence="7">
    <location>
        <begin position="70"/>
        <end position="99"/>
    </location>
</feature>
<evidence type="ECO:0000259" key="8">
    <source>
        <dbReference type="PROSITE" id="PS50928"/>
    </source>
</evidence>
<name>A0ABW0HU19_9BACL</name>
<evidence type="ECO:0000313" key="9">
    <source>
        <dbReference type="EMBL" id="MFC5402547.1"/>
    </source>
</evidence>
<sequence>MRGAIVSRQSKLGMSLLTAIMFVAALVFVIPFAILIVTSFKEEKDIFDPFTVPDFTRFDNYRMVFASPSFLSSLLTTVGICAVTLLLAIVFSSMAGYVVSRSTERVFKAMYFVFVFSLIIPAQTNMVMLYKMGTAMHLINTVPYLIVLYLSGNVAYTSLIYAGFTKTIPRQLEEAAAIDGCGKFAIFARIIFPLLMPATATVFVVEVFWYWNDFQGPLIYLNNGKVQTLMLEIYNFKAIIGTSTYRMTSWGPVSAICVVATIPILVFFLFTQKHLLKGLAVGAVKG</sequence>
<organism evidence="9 10">
    <name type="scientific">Cohnella soli</name>
    <dbReference type="NCBI Taxonomy" id="425005"/>
    <lineage>
        <taxon>Bacteria</taxon>
        <taxon>Bacillati</taxon>
        <taxon>Bacillota</taxon>
        <taxon>Bacilli</taxon>
        <taxon>Bacillales</taxon>
        <taxon>Paenibacillaceae</taxon>
        <taxon>Cohnella</taxon>
    </lineage>
</organism>